<proteinExistence type="predicted"/>
<sequence>MDEKKITLEYILNGIQLKFNVSESFHPTTDIFDDMAEFLAFEHSILEDEEDYYSTLDKLDILVRKAKYYYLEYYKKES</sequence>
<protein>
    <submittedName>
        <fullName evidence="1">Uncharacterized protein</fullName>
    </submittedName>
</protein>
<evidence type="ECO:0000313" key="1">
    <source>
        <dbReference type="EMBL" id="PWN58603.1"/>
    </source>
</evidence>
<dbReference type="Proteomes" id="UP000236413">
    <property type="component" value="Unassembled WGS sequence"/>
</dbReference>
<dbReference type="RefSeq" id="WP_103231348.1">
    <property type="nucleotide sequence ID" value="NZ_PPEG02000010.1"/>
</dbReference>
<dbReference type="AlphaFoldDB" id="A0A316WE45"/>
<accession>A0A316WE45</accession>
<organism evidence="1 2">
    <name type="scientific">Chryseobacterium viscerum</name>
    <dbReference type="NCBI Taxonomy" id="1037377"/>
    <lineage>
        <taxon>Bacteria</taxon>
        <taxon>Pseudomonadati</taxon>
        <taxon>Bacteroidota</taxon>
        <taxon>Flavobacteriia</taxon>
        <taxon>Flavobacteriales</taxon>
        <taxon>Weeksellaceae</taxon>
        <taxon>Chryseobacterium group</taxon>
        <taxon>Chryseobacterium</taxon>
    </lineage>
</organism>
<evidence type="ECO:0000313" key="2">
    <source>
        <dbReference type="Proteomes" id="UP000236413"/>
    </source>
</evidence>
<reference evidence="1 2" key="1">
    <citation type="submission" date="2018-04" db="EMBL/GenBank/DDBJ databases">
        <title>Chryseobacterium oncorhynchi 701B-08T from rainbow trout, and Chryseobacterium viscerum 687B-08T from diseased fish.</title>
        <authorList>
            <person name="Jeong J.-J."/>
            <person name="Lee Y.J."/>
            <person name="Pathiraja D."/>
            <person name="Park B."/>
            <person name="Choi I.-G."/>
            <person name="Kim K.D."/>
        </authorList>
    </citation>
    <scope>NUCLEOTIDE SEQUENCE [LARGE SCALE GENOMIC DNA]</scope>
    <source>
        <strain evidence="1 2">687B-08</strain>
    </source>
</reference>
<name>A0A316WE45_9FLAO</name>
<comment type="caution">
    <text evidence="1">The sequence shown here is derived from an EMBL/GenBank/DDBJ whole genome shotgun (WGS) entry which is preliminary data.</text>
</comment>
<gene>
    <name evidence="1" type="ORF">C1634_021315</name>
</gene>
<dbReference type="EMBL" id="PPEG02000010">
    <property type="protein sequence ID" value="PWN58603.1"/>
    <property type="molecule type" value="Genomic_DNA"/>
</dbReference>